<sequence>MKRQILPARTLAVPAFLLWFALFGFASVGSLLGASSAWAQAKVATPDYEPPRVVYDFYLDDPAKINAALYWVRSLINPLQASPYNMDPMLDMEIVVIIHGTEIVTVAKKNEAKYEDAVARMRYYANLGVDFHVCGLAAEDYDYDREDFQDFITLVPSAFTDLVHYQQQGYAVIKPEVFVRTQSIESMR</sequence>
<dbReference type="PANTHER" id="PTHR37691">
    <property type="entry name" value="BLR3518 PROTEIN"/>
    <property type="match status" value="1"/>
</dbReference>
<proteinExistence type="predicted"/>
<evidence type="ECO:0000313" key="2">
    <source>
        <dbReference type="Proteomes" id="UP000427716"/>
    </source>
</evidence>
<keyword evidence="2" id="KW-1185">Reference proteome</keyword>
<protein>
    <submittedName>
        <fullName evidence="1">Uncharacterized protein</fullName>
    </submittedName>
</protein>
<dbReference type="AlphaFoldDB" id="A0A6I6D955"/>
<dbReference type="EMBL" id="CP046415">
    <property type="protein sequence ID" value="QGT77992.1"/>
    <property type="molecule type" value="Genomic_DNA"/>
</dbReference>
<name>A0A6I6D955_9GAMM</name>
<dbReference type="PANTHER" id="PTHR37691:SF1">
    <property type="entry name" value="BLR3518 PROTEIN"/>
    <property type="match status" value="1"/>
</dbReference>
<dbReference type="InterPro" id="IPR027396">
    <property type="entry name" value="DsrEFH-like"/>
</dbReference>
<dbReference type="Proteomes" id="UP000427716">
    <property type="component" value="Chromosome"/>
</dbReference>
<dbReference type="SUPFAM" id="SSF75169">
    <property type="entry name" value="DsrEFH-like"/>
    <property type="match status" value="1"/>
</dbReference>
<dbReference type="KEGG" id="ghl:GM160_03270"/>
<dbReference type="Gene3D" id="3.40.1260.10">
    <property type="entry name" value="DsrEFH-like"/>
    <property type="match status" value="1"/>
</dbReference>
<gene>
    <name evidence="1" type="ORF">GM160_03270</name>
</gene>
<dbReference type="InterPro" id="IPR003787">
    <property type="entry name" value="Sulphur_relay_DsrE/F-like"/>
</dbReference>
<dbReference type="Pfam" id="PF02635">
    <property type="entry name" value="DsrE"/>
    <property type="match status" value="1"/>
</dbReference>
<accession>A0A6I6D955</accession>
<organism evidence="1 2">
    <name type="scientific">Guyparkeria halophila</name>
    <dbReference type="NCBI Taxonomy" id="47960"/>
    <lineage>
        <taxon>Bacteria</taxon>
        <taxon>Pseudomonadati</taxon>
        <taxon>Pseudomonadota</taxon>
        <taxon>Gammaproteobacteria</taxon>
        <taxon>Chromatiales</taxon>
        <taxon>Thioalkalibacteraceae</taxon>
        <taxon>Guyparkeria</taxon>
    </lineage>
</organism>
<reference evidence="1 2" key="1">
    <citation type="submission" date="2019-11" db="EMBL/GenBank/DDBJ databases">
        <authorList>
            <person name="Zhang J."/>
            <person name="Sun C."/>
        </authorList>
    </citation>
    <scope>NUCLEOTIDE SEQUENCE [LARGE SCALE GENOMIC DNA]</scope>
    <source>
        <strain evidence="2">sp2</strain>
    </source>
</reference>
<dbReference type="RefSeq" id="WP_136866649.1">
    <property type="nucleotide sequence ID" value="NZ_CP046415.1"/>
</dbReference>
<evidence type="ECO:0000313" key="1">
    <source>
        <dbReference type="EMBL" id="QGT77992.1"/>
    </source>
</evidence>